<reference evidence="1" key="1">
    <citation type="submission" date="2023-01" db="EMBL/GenBank/DDBJ databases">
        <title>The chitinases involved in constricting ring structure development in the nematode-trapping fungus Drechslerella dactyloides.</title>
        <authorList>
            <person name="Wang R."/>
            <person name="Zhang L."/>
            <person name="Tang P."/>
            <person name="Li S."/>
            <person name="Liang L."/>
        </authorList>
    </citation>
    <scope>NUCLEOTIDE SEQUENCE</scope>
    <source>
        <strain evidence="1">YMF1.00031</strain>
    </source>
</reference>
<gene>
    <name evidence="1" type="ORF">Dda_4507</name>
</gene>
<name>A0AAD6IXR2_DREDA</name>
<evidence type="ECO:0000313" key="1">
    <source>
        <dbReference type="EMBL" id="KAJ6260282.1"/>
    </source>
</evidence>
<proteinExistence type="predicted"/>
<organism evidence="1 2">
    <name type="scientific">Drechslerella dactyloides</name>
    <name type="common">Nematode-trapping fungus</name>
    <name type="synonym">Arthrobotrys dactyloides</name>
    <dbReference type="NCBI Taxonomy" id="74499"/>
    <lineage>
        <taxon>Eukaryota</taxon>
        <taxon>Fungi</taxon>
        <taxon>Dikarya</taxon>
        <taxon>Ascomycota</taxon>
        <taxon>Pezizomycotina</taxon>
        <taxon>Orbiliomycetes</taxon>
        <taxon>Orbiliales</taxon>
        <taxon>Orbiliaceae</taxon>
        <taxon>Drechslerella</taxon>
    </lineage>
</organism>
<comment type="caution">
    <text evidence="1">The sequence shown here is derived from an EMBL/GenBank/DDBJ whole genome shotgun (WGS) entry which is preliminary data.</text>
</comment>
<evidence type="ECO:0000313" key="2">
    <source>
        <dbReference type="Proteomes" id="UP001221413"/>
    </source>
</evidence>
<dbReference type="PANTHER" id="PTHR42093:SF1">
    <property type="match status" value="1"/>
</dbReference>
<dbReference type="AlphaFoldDB" id="A0AAD6IXR2"/>
<dbReference type="InterPro" id="IPR056539">
    <property type="entry name" value="NuiA-like"/>
</dbReference>
<dbReference type="EMBL" id="JAQGDS010000005">
    <property type="protein sequence ID" value="KAJ6260282.1"/>
    <property type="molecule type" value="Genomic_DNA"/>
</dbReference>
<dbReference type="Proteomes" id="UP001221413">
    <property type="component" value="Unassembled WGS sequence"/>
</dbReference>
<protein>
    <submittedName>
        <fullName evidence="1">Uncharacterized protein</fullName>
    </submittedName>
</protein>
<keyword evidence="2" id="KW-1185">Reference proteome</keyword>
<dbReference type="Pfam" id="PF23151">
    <property type="entry name" value="NuiA_2"/>
    <property type="match status" value="1"/>
</dbReference>
<accession>A0AAD6IXR2</accession>
<sequence length="152" mass="16436">MSDADYAAFLQKANKDHAGLSTNTASSSGEYISSKAHKAIRALGERFYSSDADEPFIDVAFSWSGDQLPDEAAFEKLITKSGEVTEVVTAQQWDATNSYGDVISAVKEAAGGGSEVTVYRVEEDDVRKIYYVLALDSTHKQLVGVKVLSIES</sequence>
<dbReference type="PANTHER" id="PTHR42093">
    <property type="match status" value="1"/>
</dbReference>